<feature type="transmembrane region" description="Helical" evidence="1">
    <location>
        <begin position="18"/>
        <end position="36"/>
    </location>
</feature>
<keyword evidence="1" id="KW-0472">Membrane</keyword>
<sequence length="131" mass="13915">MPKVPFAGRTQTPTEVRVAAMISLGTGLAFILLALLRWQVEGGALRGFVQLPGFVALLEILVALGLALGFRPARLLGITVLIVITLLQLVLALSDVQWWSRVVSVAIAAALVYAIVLLNTAPARDYLGGAR</sequence>
<protein>
    <recommendedName>
        <fullName evidence="4">DoxX-like family protein</fullName>
    </recommendedName>
</protein>
<keyword evidence="1" id="KW-0812">Transmembrane</keyword>
<dbReference type="Proteomes" id="UP000323454">
    <property type="component" value="Unassembled WGS sequence"/>
</dbReference>
<feature type="transmembrane region" description="Helical" evidence="1">
    <location>
        <begin position="99"/>
        <end position="121"/>
    </location>
</feature>
<keyword evidence="3" id="KW-1185">Reference proteome</keyword>
<dbReference type="EMBL" id="VUOB01000041">
    <property type="protein sequence ID" value="KAA2258729.1"/>
    <property type="molecule type" value="Genomic_DNA"/>
</dbReference>
<dbReference type="RefSeq" id="WP_149851725.1">
    <property type="nucleotide sequence ID" value="NZ_VUOB01000041.1"/>
</dbReference>
<evidence type="ECO:0000313" key="3">
    <source>
        <dbReference type="Proteomes" id="UP000323454"/>
    </source>
</evidence>
<gene>
    <name evidence="2" type="ORF">F0L68_23115</name>
</gene>
<feature type="transmembrane region" description="Helical" evidence="1">
    <location>
        <begin position="75"/>
        <end position="93"/>
    </location>
</feature>
<dbReference type="AlphaFoldDB" id="A0A5B2X6L1"/>
<evidence type="ECO:0008006" key="4">
    <source>
        <dbReference type="Google" id="ProtNLM"/>
    </source>
</evidence>
<proteinExistence type="predicted"/>
<accession>A0A5B2X6L1</accession>
<reference evidence="2 3" key="2">
    <citation type="submission" date="2019-09" db="EMBL/GenBank/DDBJ databases">
        <authorList>
            <person name="Jin C."/>
        </authorList>
    </citation>
    <scope>NUCLEOTIDE SEQUENCE [LARGE SCALE GENOMIC DNA]</scope>
    <source>
        <strain evidence="2 3">AN110305</strain>
    </source>
</reference>
<keyword evidence="1" id="KW-1133">Transmembrane helix</keyword>
<organism evidence="2 3">
    <name type="scientific">Solihabitans fulvus</name>
    <dbReference type="NCBI Taxonomy" id="1892852"/>
    <lineage>
        <taxon>Bacteria</taxon>
        <taxon>Bacillati</taxon>
        <taxon>Actinomycetota</taxon>
        <taxon>Actinomycetes</taxon>
        <taxon>Pseudonocardiales</taxon>
        <taxon>Pseudonocardiaceae</taxon>
        <taxon>Solihabitans</taxon>
    </lineage>
</organism>
<evidence type="ECO:0000313" key="2">
    <source>
        <dbReference type="EMBL" id="KAA2258729.1"/>
    </source>
</evidence>
<name>A0A5B2X6L1_9PSEU</name>
<evidence type="ECO:0000256" key="1">
    <source>
        <dbReference type="SAM" id="Phobius"/>
    </source>
</evidence>
<comment type="caution">
    <text evidence="2">The sequence shown here is derived from an EMBL/GenBank/DDBJ whole genome shotgun (WGS) entry which is preliminary data.</text>
</comment>
<reference evidence="2 3" key="1">
    <citation type="submission" date="2019-09" db="EMBL/GenBank/DDBJ databases">
        <title>Goodfellowia gen. nov., a new genus of the Pseudonocardineae related to Actinoalloteichus, containing Goodfellowia coeruleoviolacea gen. nov., comb. nov. gen. nov., comb. nov.</title>
        <authorList>
            <person name="Labeda D."/>
        </authorList>
    </citation>
    <scope>NUCLEOTIDE SEQUENCE [LARGE SCALE GENOMIC DNA]</scope>
    <source>
        <strain evidence="2 3">AN110305</strain>
    </source>
</reference>
<feature type="transmembrane region" description="Helical" evidence="1">
    <location>
        <begin position="48"/>
        <end position="68"/>
    </location>
</feature>